<keyword evidence="8 11" id="KW-1133">Transmembrane helix</keyword>
<feature type="transmembrane region" description="Helical" evidence="11">
    <location>
        <begin position="329"/>
        <end position="351"/>
    </location>
</feature>
<dbReference type="InterPro" id="IPR004387">
    <property type="entry name" value="Pept_M50_Zn"/>
</dbReference>
<comment type="cofactor">
    <cofactor evidence="1 11">
        <name>Zn(2+)</name>
        <dbReference type="ChEBI" id="CHEBI:29105"/>
    </cofactor>
</comment>
<evidence type="ECO:0000256" key="8">
    <source>
        <dbReference type="ARBA" id="ARBA00022989"/>
    </source>
</evidence>
<dbReference type="AlphaFoldDB" id="A0A0G9N3C6"/>
<evidence type="ECO:0000256" key="1">
    <source>
        <dbReference type="ARBA" id="ARBA00001947"/>
    </source>
</evidence>
<keyword evidence="10 11" id="KW-0472">Membrane</keyword>
<dbReference type="STRING" id="1581420.AAW00_02300"/>
<feature type="transmembrane region" description="Helical" evidence="11">
    <location>
        <begin position="97"/>
        <end position="122"/>
    </location>
</feature>
<evidence type="ECO:0000259" key="12">
    <source>
        <dbReference type="PROSITE" id="PS50106"/>
    </source>
</evidence>
<keyword evidence="14" id="KW-1185">Reference proteome</keyword>
<evidence type="ECO:0000313" key="13">
    <source>
        <dbReference type="EMBL" id="KLE36043.1"/>
    </source>
</evidence>
<comment type="subcellular location">
    <subcellularLocation>
        <location evidence="2">Membrane</location>
        <topology evidence="2">Multi-pass membrane protein</topology>
    </subcellularLocation>
</comment>
<dbReference type="CDD" id="cd06163">
    <property type="entry name" value="S2P-M50_PDZ_RseP-like"/>
    <property type="match status" value="1"/>
</dbReference>
<dbReference type="GO" id="GO:0046872">
    <property type="term" value="F:metal ion binding"/>
    <property type="evidence" value="ECO:0007669"/>
    <property type="project" value="UniProtKB-KW"/>
</dbReference>
<evidence type="ECO:0000256" key="11">
    <source>
        <dbReference type="RuleBase" id="RU362031"/>
    </source>
</evidence>
<dbReference type="GO" id="GO:0016020">
    <property type="term" value="C:membrane"/>
    <property type="evidence" value="ECO:0007669"/>
    <property type="project" value="UniProtKB-SubCell"/>
</dbReference>
<dbReference type="Pfam" id="PF17820">
    <property type="entry name" value="PDZ_6"/>
    <property type="match status" value="1"/>
</dbReference>
<evidence type="ECO:0000256" key="5">
    <source>
        <dbReference type="ARBA" id="ARBA00022692"/>
    </source>
</evidence>
<dbReference type="NCBIfam" id="TIGR00054">
    <property type="entry name" value="RIP metalloprotease RseP"/>
    <property type="match status" value="1"/>
</dbReference>
<keyword evidence="11" id="KW-0479">Metal-binding</keyword>
<dbReference type="InterPro" id="IPR001478">
    <property type="entry name" value="PDZ"/>
</dbReference>
<dbReference type="EMBL" id="LBHB01000001">
    <property type="protein sequence ID" value="KLE36043.1"/>
    <property type="molecule type" value="Genomic_DNA"/>
</dbReference>
<keyword evidence="5 11" id="KW-0812">Transmembrane</keyword>
<reference evidence="13 14" key="1">
    <citation type="submission" date="2015-04" db="EMBL/GenBank/DDBJ databases">
        <title>The draft genome sequence of Erythrobacter luteus KA37.</title>
        <authorList>
            <person name="Zhuang L."/>
            <person name="Liu Y."/>
            <person name="Shao Z."/>
        </authorList>
    </citation>
    <scope>NUCLEOTIDE SEQUENCE [LARGE SCALE GENOMIC DNA]</scope>
    <source>
        <strain evidence="13 14">KA37</strain>
    </source>
</reference>
<dbReference type="PANTHER" id="PTHR42837">
    <property type="entry name" value="REGULATOR OF SIGMA-E PROTEASE RSEP"/>
    <property type="match status" value="1"/>
</dbReference>
<protein>
    <recommendedName>
        <fullName evidence="11">Zinc metalloprotease</fullName>
        <ecNumber evidence="11">3.4.24.-</ecNumber>
    </recommendedName>
</protein>
<evidence type="ECO:0000256" key="7">
    <source>
        <dbReference type="ARBA" id="ARBA00022833"/>
    </source>
</evidence>
<comment type="similarity">
    <text evidence="3 11">Belongs to the peptidase M50B family.</text>
</comment>
<dbReference type="EC" id="3.4.24.-" evidence="11"/>
<sequence>MYIVGFLAMLAPLVVLHELGHYLVGRWFGVGADAFSVGFGKEIAGYTDRRGTRWKLSMLPFGGYVQFRGDMNPASVPDPDAPAGADHFQSAALWKRALIVAAGPIINFLVAIAILASFNVIYGKAMTPPVVEVVVEDGAAASAGLQLGDRVIAIDGRPVEDFAEIGGMVAPYPDERMDFRVLRGDETMTLPVTVARLEEVDRFGNTFQVGRIGIGSGAPTYRPVGVVEATGLAFVQTGQIVDMMVTGIWQIISGRRSVEELGGPITIAKFSGEQLSLGFSQFVWFAALISINLAFINLLPIPALDGGHLAFYAVEAIRRRPASPRSQELAFRAGIAVVLAMMVFVTLIDIAKLPIFGS</sequence>
<dbReference type="SUPFAM" id="SSF50156">
    <property type="entry name" value="PDZ domain-like"/>
    <property type="match status" value="1"/>
</dbReference>
<evidence type="ECO:0000256" key="3">
    <source>
        <dbReference type="ARBA" id="ARBA00007931"/>
    </source>
</evidence>
<feature type="transmembrane region" description="Helical" evidence="11">
    <location>
        <begin position="282"/>
        <end position="301"/>
    </location>
</feature>
<accession>A0A0G9N3C6</accession>
<dbReference type="PANTHER" id="PTHR42837:SF2">
    <property type="entry name" value="MEMBRANE METALLOPROTEASE ARASP2, CHLOROPLASTIC-RELATED"/>
    <property type="match status" value="1"/>
</dbReference>
<evidence type="ECO:0000256" key="2">
    <source>
        <dbReference type="ARBA" id="ARBA00004141"/>
    </source>
</evidence>
<dbReference type="InterPro" id="IPR008915">
    <property type="entry name" value="Peptidase_M50"/>
</dbReference>
<evidence type="ECO:0000256" key="10">
    <source>
        <dbReference type="ARBA" id="ARBA00023136"/>
    </source>
</evidence>
<organism evidence="13 14">
    <name type="scientific">Aurantiacibacter luteus</name>
    <dbReference type="NCBI Taxonomy" id="1581420"/>
    <lineage>
        <taxon>Bacteria</taxon>
        <taxon>Pseudomonadati</taxon>
        <taxon>Pseudomonadota</taxon>
        <taxon>Alphaproteobacteria</taxon>
        <taxon>Sphingomonadales</taxon>
        <taxon>Erythrobacteraceae</taxon>
        <taxon>Aurantiacibacter</taxon>
    </lineage>
</organism>
<keyword evidence="7 11" id="KW-0862">Zinc</keyword>
<proteinExistence type="inferred from homology"/>
<evidence type="ECO:0000256" key="4">
    <source>
        <dbReference type="ARBA" id="ARBA00022670"/>
    </source>
</evidence>
<comment type="caution">
    <text evidence="13">The sequence shown here is derived from an EMBL/GenBank/DDBJ whole genome shotgun (WGS) entry which is preliminary data.</text>
</comment>
<dbReference type="Pfam" id="PF02163">
    <property type="entry name" value="Peptidase_M50"/>
    <property type="match status" value="1"/>
</dbReference>
<keyword evidence="6 11" id="KW-0378">Hydrolase</keyword>
<keyword evidence="9 11" id="KW-0482">Metalloprotease</keyword>
<evidence type="ECO:0000313" key="14">
    <source>
        <dbReference type="Proteomes" id="UP000053464"/>
    </source>
</evidence>
<dbReference type="PATRIC" id="fig|1581420.6.peg.461"/>
<dbReference type="Proteomes" id="UP000053464">
    <property type="component" value="Unassembled WGS sequence"/>
</dbReference>
<dbReference type="PROSITE" id="PS50106">
    <property type="entry name" value="PDZ"/>
    <property type="match status" value="1"/>
</dbReference>
<dbReference type="GO" id="GO:0006508">
    <property type="term" value="P:proteolysis"/>
    <property type="evidence" value="ECO:0007669"/>
    <property type="project" value="UniProtKB-KW"/>
</dbReference>
<dbReference type="OrthoDB" id="9782003at2"/>
<evidence type="ECO:0000256" key="9">
    <source>
        <dbReference type="ARBA" id="ARBA00023049"/>
    </source>
</evidence>
<evidence type="ECO:0000256" key="6">
    <source>
        <dbReference type="ARBA" id="ARBA00022801"/>
    </source>
</evidence>
<dbReference type="GO" id="GO:0004222">
    <property type="term" value="F:metalloendopeptidase activity"/>
    <property type="evidence" value="ECO:0007669"/>
    <property type="project" value="InterPro"/>
</dbReference>
<dbReference type="InterPro" id="IPR036034">
    <property type="entry name" value="PDZ_sf"/>
</dbReference>
<keyword evidence="4" id="KW-0645">Protease</keyword>
<dbReference type="Gene3D" id="2.30.42.10">
    <property type="match status" value="1"/>
</dbReference>
<gene>
    <name evidence="13" type="ORF">AAW00_02300</name>
</gene>
<feature type="domain" description="PDZ" evidence="12">
    <location>
        <begin position="111"/>
        <end position="161"/>
    </location>
</feature>
<name>A0A0G9N3C6_9SPHN</name>
<dbReference type="InterPro" id="IPR041489">
    <property type="entry name" value="PDZ_6"/>
</dbReference>